<dbReference type="GO" id="GO:0005886">
    <property type="term" value="C:plasma membrane"/>
    <property type="evidence" value="ECO:0007669"/>
    <property type="project" value="UniProtKB-SubCell"/>
</dbReference>
<dbReference type="InterPro" id="IPR050833">
    <property type="entry name" value="Poly_Biosynth_Transport"/>
</dbReference>
<feature type="transmembrane region" description="Helical" evidence="6">
    <location>
        <begin position="153"/>
        <end position="173"/>
    </location>
</feature>
<feature type="transmembrane region" description="Helical" evidence="6">
    <location>
        <begin position="268"/>
        <end position="284"/>
    </location>
</feature>
<organism evidence="7 8">
    <name type="scientific">Methanococcoides methylutens</name>
    <dbReference type="NCBI Taxonomy" id="2226"/>
    <lineage>
        <taxon>Archaea</taxon>
        <taxon>Methanobacteriati</taxon>
        <taxon>Methanobacteriota</taxon>
        <taxon>Stenosarchaea group</taxon>
        <taxon>Methanomicrobia</taxon>
        <taxon>Methanosarcinales</taxon>
        <taxon>Methanosarcinaceae</taxon>
        <taxon>Methanococcoides</taxon>
    </lineage>
</organism>
<feature type="transmembrane region" description="Helical" evidence="6">
    <location>
        <begin position="393"/>
        <end position="412"/>
    </location>
</feature>
<dbReference type="PANTHER" id="PTHR30250:SF11">
    <property type="entry name" value="O-ANTIGEN TRANSPORTER-RELATED"/>
    <property type="match status" value="1"/>
</dbReference>
<evidence type="ECO:0000256" key="6">
    <source>
        <dbReference type="SAM" id="Phobius"/>
    </source>
</evidence>
<evidence type="ECO:0000256" key="1">
    <source>
        <dbReference type="ARBA" id="ARBA00004651"/>
    </source>
</evidence>
<feature type="transmembrane region" description="Helical" evidence="6">
    <location>
        <begin position="179"/>
        <end position="203"/>
    </location>
</feature>
<feature type="transmembrane region" description="Helical" evidence="6">
    <location>
        <begin position="224"/>
        <end position="248"/>
    </location>
</feature>
<accession>A0A099T0B2</accession>
<feature type="transmembrane region" description="Helical" evidence="6">
    <location>
        <begin position="121"/>
        <end position="141"/>
    </location>
</feature>
<comment type="subcellular location">
    <subcellularLocation>
        <location evidence="1">Cell membrane</location>
        <topology evidence="1">Multi-pass membrane protein</topology>
    </subcellularLocation>
</comment>
<dbReference type="Pfam" id="PF01943">
    <property type="entry name" value="Polysacc_synt"/>
    <property type="match status" value="1"/>
</dbReference>
<evidence type="ECO:0000313" key="8">
    <source>
        <dbReference type="Proteomes" id="UP000029859"/>
    </source>
</evidence>
<dbReference type="OrthoDB" id="19148at2157"/>
<keyword evidence="2" id="KW-1003">Cell membrane</keyword>
<gene>
    <name evidence="7" type="ORF">LI82_11880</name>
</gene>
<dbReference type="InterPro" id="IPR002797">
    <property type="entry name" value="Polysacc_synth"/>
</dbReference>
<proteinExistence type="predicted"/>
<feature type="transmembrane region" description="Helical" evidence="6">
    <location>
        <begin position="91"/>
        <end position="109"/>
    </location>
</feature>
<dbReference type="EMBL" id="JRHO01000014">
    <property type="protein sequence ID" value="KGK98394.1"/>
    <property type="molecule type" value="Genomic_DNA"/>
</dbReference>
<keyword evidence="5 6" id="KW-0472">Membrane</keyword>
<evidence type="ECO:0000256" key="5">
    <source>
        <dbReference type="ARBA" id="ARBA00023136"/>
    </source>
</evidence>
<dbReference type="RefSeq" id="WP_048195828.1">
    <property type="nucleotide sequence ID" value="NZ_CAAGSM010000004.1"/>
</dbReference>
<keyword evidence="3 6" id="KW-0812">Transmembrane</keyword>
<protein>
    <submittedName>
        <fullName evidence="7">Uncharacterized protein</fullName>
    </submittedName>
</protein>
<dbReference type="Proteomes" id="UP000029859">
    <property type="component" value="Unassembled WGS sequence"/>
</dbReference>
<feature type="transmembrane region" description="Helical" evidence="6">
    <location>
        <begin position="16"/>
        <end position="37"/>
    </location>
</feature>
<reference evidence="7 8" key="1">
    <citation type="submission" date="2014-09" db="EMBL/GenBank/DDBJ databases">
        <title>Draft genome sequence of an obligately methylotrophic methanogen, Methanococcoides methylutens, isolated from marine sediment.</title>
        <authorList>
            <person name="Guan Y."/>
            <person name="Ngugi D.K."/>
            <person name="Blom J."/>
            <person name="Ali S."/>
            <person name="Ferry J.G."/>
            <person name="Stingl U."/>
        </authorList>
    </citation>
    <scope>NUCLEOTIDE SEQUENCE [LARGE SCALE GENOMIC DNA]</scope>
    <source>
        <strain evidence="7 8">DSM 2657</strain>
    </source>
</reference>
<comment type="caution">
    <text evidence="7">The sequence shown here is derived from an EMBL/GenBank/DDBJ whole genome shotgun (WGS) entry which is preliminary data.</text>
</comment>
<name>A0A099T0B2_METMT</name>
<dbReference type="CDD" id="cd13128">
    <property type="entry name" value="MATE_Wzx_like"/>
    <property type="match status" value="1"/>
</dbReference>
<keyword evidence="8" id="KW-1185">Reference proteome</keyword>
<feature type="transmembrane region" description="Helical" evidence="6">
    <location>
        <begin position="370"/>
        <end position="387"/>
    </location>
</feature>
<dbReference type="PANTHER" id="PTHR30250">
    <property type="entry name" value="PST FAMILY PREDICTED COLANIC ACID TRANSPORTER"/>
    <property type="match status" value="1"/>
</dbReference>
<feature type="transmembrane region" description="Helical" evidence="6">
    <location>
        <begin position="304"/>
        <end position="324"/>
    </location>
</feature>
<keyword evidence="4 6" id="KW-1133">Transmembrane helix</keyword>
<evidence type="ECO:0000256" key="3">
    <source>
        <dbReference type="ARBA" id="ARBA00022692"/>
    </source>
</evidence>
<sequence length="419" mass="47775">MVNVLSLREKLLKETFWSFATKGISFSLYFLLNIYLARVLGAEKFGAWSFFYSILTIVLLFSYFGINSSARKYVAQYNRDIELYNILKSSAKLRLMFSLFFSIVIIFIHRPLAILVGRPEFASFFLLCAPLILLAGLVEFLKAIFMGLHRIKYNFIINFIEYGLKLLLVFLALKLSLDVISIINSFTIAYFVASTVGFYLLWIKYFKRNNAKSTDGFSKEILKYSIPLFFISIGFLIATEVDTLMLGLLATDTEVGIYSVAKQITIKLPHISLAIAMGSMPVFAKLNKDNKESLKKMFYKLLKVNALIFSTISLVIIFLSWYFIPLIFGIEYLGSVLPLQLLTVYLISYSFSIFLSTFLDYQGLAKKRAFNLLICVILNIGLNYLLIPLYGAIGAATATSISYLPYVCLNWIEVRKFLK</sequence>
<evidence type="ECO:0000313" key="7">
    <source>
        <dbReference type="EMBL" id="KGK98394.1"/>
    </source>
</evidence>
<evidence type="ECO:0000256" key="2">
    <source>
        <dbReference type="ARBA" id="ARBA00022475"/>
    </source>
</evidence>
<evidence type="ECO:0000256" key="4">
    <source>
        <dbReference type="ARBA" id="ARBA00022989"/>
    </source>
</evidence>
<feature type="transmembrane region" description="Helical" evidence="6">
    <location>
        <begin position="49"/>
        <end position="70"/>
    </location>
</feature>
<dbReference type="AlphaFoldDB" id="A0A099T0B2"/>
<feature type="transmembrane region" description="Helical" evidence="6">
    <location>
        <begin position="336"/>
        <end position="358"/>
    </location>
</feature>